<evidence type="ECO:0000256" key="4">
    <source>
        <dbReference type="ARBA" id="ARBA00022989"/>
    </source>
</evidence>
<feature type="transmembrane region" description="Helical" evidence="6">
    <location>
        <begin position="75"/>
        <end position="95"/>
    </location>
</feature>
<evidence type="ECO:0000256" key="5">
    <source>
        <dbReference type="ARBA" id="ARBA00023136"/>
    </source>
</evidence>
<comment type="caution">
    <text evidence="7">The sequence shown here is derived from an EMBL/GenBank/DDBJ whole genome shotgun (WGS) entry which is preliminary data.</text>
</comment>
<sequence>MFFLPDLSVLLSFSVACFLLFITPGPDMSLFLAKTLSSGRKAGFACLVGALLGCGMHTILAALGISALLHASEVAFSALKIIGAVYLLWLAFNAIRSGSTFRLQVEKKQEVSFWQNMLVGIGINLSNPKVVLFFVTFLPQFVQAGDPHTPSKLLFLGIFFMMISGPLCVLLILGANKVTYILQSKPKILRVIDYSFAGIFGAFALRMLTLGR</sequence>
<evidence type="ECO:0000256" key="2">
    <source>
        <dbReference type="ARBA" id="ARBA00022475"/>
    </source>
</evidence>
<keyword evidence="4 6" id="KW-1133">Transmembrane helix</keyword>
<dbReference type="PANTHER" id="PTHR30086:SF20">
    <property type="entry name" value="ARGININE EXPORTER PROTEIN ARGO-RELATED"/>
    <property type="match status" value="1"/>
</dbReference>
<feature type="transmembrane region" description="Helical" evidence="6">
    <location>
        <begin position="188"/>
        <end position="208"/>
    </location>
</feature>
<gene>
    <name evidence="7" type="ORF">WJT86_00455</name>
</gene>
<keyword evidence="5 6" id="KW-0472">Membrane</keyword>
<dbReference type="InterPro" id="IPR001123">
    <property type="entry name" value="LeuE-type"/>
</dbReference>
<evidence type="ECO:0000256" key="6">
    <source>
        <dbReference type="SAM" id="Phobius"/>
    </source>
</evidence>
<dbReference type="Proteomes" id="UP001418637">
    <property type="component" value="Unassembled WGS sequence"/>
</dbReference>
<evidence type="ECO:0000313" key="7">
    <source>
        <dbReference type="EMBL" id="MEN3929526.1"/>
    </source>
</evidence>
<organism evidence="7 8">
    <name type="scientific">Hohaiivirga grylli</name>
    <dbReference type="NCBI Taxonomy" id="3133970"/>
    <lineage>
        <taxon>Bacteria</taxon>
        <taxon>Pseudomonadati</taxon>
        <taxon>Pseudomonadota</taxon>
        <taxon>Alphaproteobacteria</taxon>
        <taxon>Hyphomicrobiales</taxon>
        <taxon>Methylobacteriaceae</taxon>
        <taxon>Hohaiivirga</taxon>
    </lineage>
</organism>
<dbReference type="EMBL" id="JBBYXI010000001">
    <property type="protein sequence ID" value="MEN3929526.1"/>
    <property type="molecule type" value="Genomic_DNA"/>
</dbReference>
<dbReference type="PANTHER" id="PTHR30086">
    <property type="entry name" value="ARGININE EXPORTER PROTEIN ARGO"/>
    <property type="match status" value="1"/>
</dbReference>
<evidence type="ECO:0000256" key="3">
    <source>
        <dbReference type="ARBA" id="ARBA00022692"/>
    </source>
</evidence>
<dbReference type="Pfam" id="PF01810">
    <property type="entry name" value="LysE"/>
    <property type="match status" value="1"/>
</dbReference>
<reference evidence="7 8" key="1">
    <citation type="submission" date="2024-04" db="EMBL/GenBank/DDBJ databases">
        <title>A novel species isolated from cricket.</title>
        <authorList>
            <person name="Wang H.-C."/>
        </authorList>
    </citation>
    <scope>NUCLEOTIDE SEQUENCE [LARGE SCALE GENOMIC DNA]</scope>
    <source>
        <strain evidence="7 8">WL0021</strain>
    </source>
</reference>
<dbReference type="PIRSF" id="PIRSF006324">
    <property type="entry name" value="LeuE"/>
    <property type="match status" value="1"/>
</dbReference>
<feature type="transmembrane region" description="Helical" evidence="6">
    <location>
        <begin position="44"/>
        <end position="69"/>
    </location>
</feature>
<protein>
    <submittedName>
        <fullName evidence="7">LysE family translocator</fullName>
    </submittedName>
</protein>
<evidence type="ECO:0000256" key="1">
    <source>
        <dbReference type="ARBA" id="ARBA00004651"/>
    </source>
</evidence>
<keyword evidence="8" id="KW-1185">Reference proteome</keyword>
<keyword evidence="3 6" id="KW-0812">Transmembrane</keyword>
<dbReference type="RefSeq" id="WP_346335525.1">
    <property type="nucleotide sequence ID" value="NZ_JBBYXI010000001.1"/>
</dbReference>
<feature type="transmembrane region" description="Helical" evidence="6">
    <location>
        <begin position="153"/>
        <end position="176"/>
    </location>
</feature>
<feature type="transmembrane region" description="Helical" evidence="6">
    <location>
        <begin position="116"/>
        <end position="141"/>
    </location>
</feature>
<comment type="subcellular location">
    <subcellularLocation>
        <location evidence="1">Cell membrane</location>
        <topology evidence="1">Multi-pass membrane protein</topology>
    </subcellularLocation>
</comment>
<feature type="transmembrane region" description="Helical" evidence="6">
    <location>
        <begin position="6"/>
        <end position="23"/>
    </location>
</feature>
<name>A0ABV0BHC7_9HYPH</name>
<evidence type="ECO:0000313" key="8">
    <source>
        <dbReference type="Proteomes" id="UP001418637"/>
    </source>
</evidence>
<accession>A0ABV0BHC7</accession>
<proteinExistence type="predicted"/>
<keyword evidence="2" id="KW-1003">Cell membrane</keyword>